<reference evidence="2" key="1">
    <citation type="submission" date="2020-02" db="EMBL/GenBank/DDBJ databases">
        <authorList>
            <person name="Meier V. D."/>
        </authorList>
    </citation>
    <scope>NUCLEOTIDE SEQUENCE</scope>
    <source>
        <strain evidence="2">AVDCRST_MAG12</strain>
    </source>
</reference>
<protein>
    <submittedName>
        <fullName evidence="2">Uncharacterized protein</fullName>
    </submittedName>
</protein>
<evidence type="ECO:0000256" key="1">
    <source>
        <dbReference type="SAM" id="MobiDB-lite"/>
    </source>
</evidence>
<dbReference type="AlphaFoldDB" id="A0A6J4RIM7"/>
<sequence length="76" mass="8548">MAEGGQQQQGGQQRQQQQPSPVQLMGRALTDIRKVQNMLELQNPGQTEAIKMQREAGDLVWQVIQSMQQSQQQGSQ</sequence>
<proteinExistence type="predicted"/>
<gene>
    <name evidence="2" type="ORF">AVDCRST_MAG12-1030</name>
</gene>
<feature type="compositionally biased region" description="Low complexity" evidence="1">
    <location>
        <begin position="1"/>
        <end position="18"/>
    </location>
</feature>
<accession>A0A6J4RIM7</accession>
<feature type="region of interest" description="Disordered" evidence="1">
    <location>
        <begin position="1"/>
        <end position="22"/>
    </location>
</feature>
<organism evidence="2">
    <name type="scientific">uncultured Rubrobacteraceae bacterium</name>
    <dbReference type="NCBI Taxonomy" id="349277"/>
    <lineage>
        <taxon>Bacteria</taxon>
        <taxon>Bacillati</taxon>
        <taxon>Actinomycetota</taxon>
        <taxon>Rubrobacteria</taxon>
        <taxon>Rubrobacterales</taxon>
        <taxon>Rubrobacteraceae</taxon>
        <taxon>environmental samples</taxon>
    </lineage>
</organism>
<dbReference type="EMBL" id="CADCVK010000167">
    <property type="protein sequence ID" value="CAA9474323.1"/>
    <property type="molecule type" value="Genomic_DNA"/>
</dbReference>
<evidence type="ECO:0000313" key="2">
    <source>
        <dbReference type="EMBL" id="CAA9474323.1"/>
    </source>
</evidence>
<name>A0A6J4RIM7_9ACTN</name>